<organism evidence="1 2">
    <name type="scientific">Naja naja</name>
    <name type="common">Indian cobra</name>
    <dbReference type="NCBI Taxonomy" id="35670"/>
    <lineage>
        <taxon>Eukaryota</taxon>
        <taxon>Metazoa</taxon>
        <taxon>Chordata</taxon>
        <taxon>Craniata</taxon>
        <taxon>Vertebrata</taxon>
        <taxon>Euteleostomi</taxon>
        <taxon>Lepidosauria</taxon>
        <taxon>Squamata</taxon>
        <taxon>Bifurcata</taxon>
        <taxon>Unidentata</taxon>
        <taxon>Episquamata</taxon>
        <taxon>Toxicofera</taxon>
        <taxon>Serpentes</taxon>
        <taxon>Colubroidea</taxon>
        <taxon>Elapidae</taxon>
        <taxon>Elapinae</taxon>
        <taxon>Naja</taxon>
    </lineage>
</organism>
<protein>
    <submittedName>
        <fullName evidence="1">Uncharacterized protein</fullName>
    </submittedName>
</protein>
<name>A0A8C6XGU4_NAJNA</name>
<reference evidence="1" key="1">
    <citation type="submission" date="2025-08" db="UniProtKB">
        <authorList>
            <consortium name="Ensembl"/>
        </authorList>
    </citation>
    <scope>IDENTIFICATION</scope>
</reference>
<proteinExistence type="predicted"/>
<dbReference type="Proteomes" id="UP000694559">
    <property type="component" value="Unplaced"/>
</dbReference>
<sequence length="101" mass="11622">MIKQHIDLKPEIVLLGIIPDIYNKELKYLSINVLTAASIVFAKNWKNNKIPMQEEVIKKIWIVKTMAVKNFETCACLKPDCKLTESSIKPLKIIGIENWIL</sequence>
<keyword evidence="2" id="KW-1185">Reference proteome</keyword>
<dbReference type="OrthoDB" id="10290789at2759"/>
<evidence type="ECO:0000313" key="1">
    <source>
        <dbReference type="Ensembl" id="ENSNNAP00000013542.1"/>
    </source>
</evidence>
<dbReference type="GeneTree" id="ENSGT00960000189389"/>
<accession>A0A8C6XGU4</accession>
<reference evidence="1" key="2">
    <citation type="submission" date="2025-09" db="UniProtKB">
        <authorList>
            <consortium name="Ensembl"/>
        </authorList>
    </citation>
    <scope>IDENTIFICATION</scope>
</reference>
<evidence type="ECO:0000313" key="2">
    <source>
        <dbReference type="Proteomes" id="UP000694559"/>
    </source>
</evidence>
<dbReference type="Ensembl" id="ENSNNAT00000014183.1">
    <property type="protein sequence ID" value="ENSNNAP00000013542.1"/>
    <property type="gene ID" value="ENSNNAG00000009128.1"/>
</dbReference>
<dbReference type="AlphaFoldDB" id="A0A8C6XGU4"/>